<feature type="non-terminal residue" evidence="2">
    <location>
        <position position="113"/>
    </location>
</feature>
<evidence type="ECO:0000259" key="1">
    <source>
        <dbReference type="Pfam" id="PF10551"/>
    </source>
</evidence>
<evidence type="ECO:0000313" key="2">
    <source>
        <dbReference type="EMBL" id="ETM39095.1"/>
    </source>
</evidence>
<reference evidence="2" key="1">
    <citation type="submission" date="2013-11" db="EMBL/GenBank/DDBJ databases">
        <title>The Genome Sequence of Phytophthora parasitica IAC_01/95.</title>
        <authorList>
            <consortium name="The Broad Institute Genomics Platform"/>
            <person name="Russ C."/>
            <person name="Tyler B."/>
            <person name="Panabieres F."/>
            <person name="Shan W."/>
            <person name="Tripathy S."/>
            <person name="Grunwald N."/>
            <person name="Machado M."/>
            <person name="Johnson C.S."/>
            <person name="Arredondo F."/>
            <person name="Hong C."/>
            <person name="Coffey M."/>
            <person name="Young S.K."/>
            <person name="Zeng Q."/>
            <person name="Gargeya S."/>
            <person name="Fitzgerald M."/>
            <person name="Abouelleil A."/>
            <person name="Alvarado L."/>
            <person name="Chapman S.B."/>
            <person name="Gainer-Dewar J."/>
            <person name="Goldberg J."/>
            <person name="Griggs A."/>
            <person name="Gujja S."/>
            <person name="Hansen M."/>
            <person name="Howarth C."/>
            <person name="Imamovic A."/>
            <person name="Ireland A."/>
            <person name="Larimer J."/>
            <person name="McCowan C."/>
            <person name="Murphy C."/>
            <person name="Pearson M."/>
            <person name="Poon T.W."/>
            <person name="Priest M."/>
            <person name="Roberts A."/>
            <person name="Saif S."/>
            <person name="Shea T."/>
            <person name="Sykes S."/>
            <person name="Wortman J."/>
            <person name="Nusbaum C."/>
            <person name="Birren B."/>
        </authorList>
    </citation>
    <scope>NUCLEOTIDE SEQUENCE [LARGE SCALE GENOMIC DNA]</scope>
    <source>
        <strain evidence="2">IAC_01/95</strain>
    </source>
</reference>
<protein>
    <recommendedName>
        <fullName evidence="1">MULE transposase domain-containing protein</fullName>
    </recommendedName>
</protein>
<proteinExistence type="predicted"/>
<dbReference type="InterPro" id="IPR018289">
    <property type="entry name" value="MULE_transposase_dom"/>
</dbReference>
<dbReference type="EMBL" id="KI694723">
    <property type="protein sequence ID" value="ETM39095.1"/>
    <property type="molecule type" value="Genomic_DNA"/>
</dbReference>
<accession>W2MS28</accession>
<gene>
    <name evidence="2" type="ORF">L914_14712</name>
</gene>
<dbReference type="Proteomes" id="UP000054532">
    <property type="component" value="Unassembled WGS sequence"/>
</dbReference>
<dbReference type="Pfam" id="PF10551">
    <property type="entry name" value="MULE"/>
    <property type="match status" value="1"/>
</dbReference>
<sequence length="113" mass="12890">MTELFTLGWQLDELGKPIVGNGSDEKPFIAGLSTKPLMLRLMVPPECFIFHLDATYKFNQCGYPVLLVGISDRSRRFHLIALIVNSQETQPIFQAPLAAVRRFYYWISGKDLQ</sequence>
<dbReference type="AlphaFoldDB" id="W2MS28"/>
<dbReference type="VEuPathDB" id="FungiDB:PPTG_16465"/>
<name>W2MS28_PHYNI</name>
<feature type="domain" description="MULE transposase" evidence="1">
    <location>
        <begin position="50"/>
        <end position="104"/>
    </location>
</feature>
<organism evidence="2">
    <name type="scientific">Phytophthora nicotianae</name>
    <name type="common">Potato buckeye rot agent</name>
    <name type="synonym">Phytophthora parasitica</name>
    <dbReference type="NCBI Taxonomy" id="4792"/>
    <lineage>
        <taxon>Eukaryota</taxon>
        <taxon>Sar</taxon>
        <taxon>Stramenopiles</taxon>
        <taxon>Oomycota</taxon>
        <taxon>Peronosporomycetes</taxon>
        <taxon>Peronosporales</taxon>
        <taxon>Peronosporaceae</taxon>
        <taxon>Phytophthora</taxon>
    </lineage>
</organism>